<dbReference type="InterPro" id="IPR053144">
    <property type="entry name" value="Acetyltransferase_Butenolide"/>
</dbReference>
<feature type="domain" description="N-acetyltransferase" evidence="1">
    <location>
        <begin position="17"/>
        <end position="149"/>
    </location>
</feature>
<dbReference type="InterPro" id="IPR016181">
    <property type="entry name" value="Acyl_CoA_acyltransferase"/>
</dbReference>
<protein>
    <submittedName>
        <fullName evidence="2">GNAT family N-acetyltransferase</fullName>
    </submittedName>
</protein>
<dbReference type="Pfam" id="PF00583">
    <property type="entry name" value="Acetyltransf_1"/>
    <property type="match status" value="1"/>
</dbReference>
<dbReference type="SUPFAM" id="SSF55729">
    <property type="entry name" value="Acyl-CoA N-acyltransferases (Nat)"/>
    <property type="match status" value="1"/>
</dbReference>
<name>A0ABT8F5W7_9BACT</name>
<gene>
    <name evidence="2" type="ORF">QWY31_10150</name>
</gene>
<organism evidence="2 3">
    <name type="scientific">Shiella aurantiaca</name>
    <dbReference type="NCBI Taxonomy" id="3058365"/>
    <lineage>
        <taxon>Bacteria</taxon>
        <taxon>Pseudomonadati</taxon>
        <taxon>Bacteroidota</taxon>
        <taxon>Cytophagia</taxon>
        <taxon>Cytophagales</taxon>
        <taxon>Shiellaceae</taxon>
        <taxon>Shiella</taxon>
    </lineage>
</organism>
<proteinExistence type="predicted"/>
<dbReference type="PANTHER" id="PTHR43233:SF1">
    <property type="entry name" value="FAMILY N-ACETYLTRANSFERASE, PUTATIVE (AFU_ORTHOLOGUE AFUA_6G03350)-RELATED"/>
    <property type="match status" value="1"/>
</dbReference>
<keyword evidence="3" id="KW-1185">Reference proteome</keyword>
<dbReference type="EMBL" id="JAUHJS010000004">
    <property type="protein sequence ID" value="MDN4165867.1"/>
    <property type="molecule type" value="Genomic_DNA"/>
</dbReference>
<reference evidence="2" key="1">
    <citation type="submission" date="2023-06" db="EMBL/GenBank/DDBJ databases">
        <title>Cytophagales bacterium Strain LB-30, isolated from soil.</title>
        <authorList>
            <person name="Liu B."/>
        </authorList>
    </citation>
    <scope>NUCLEOTIDE SEQUENCE</scope>
    <source>
        <strain evidence="2">LB-30</strain>
    </source>
</reference>
<accession>A0ABT8F5W7</accession>
<dbReference type="Proteomes" id="UP001168552">
    <property type="component" value="Unassembled WGS sequence"/>
</dbReference>
<dbReference type="Gene3D" id="3.40.630.30">
    <property type="match status" value="1"/>
</dbReference>
<dbReference type="PROSITE" id="PS51186">
    <property type="entry name" value="GNAT"/>
    <property type="match status" value="1"/>
</dbReference>
<dbReference type="InterPro" id="IPR000182">
    <property type="entry name" value="GNAT_dom"/>
</dbReference>
<comment type="caution">
    <text evidence="2">The sequence shown here is derived from an EMBL/GenBank/DDBJ whole genome shotgun (WGS) entry which is preliminary data.</text>
</comment>
<sequence>MNRKKIMQILTRTQGAYTLSTDSQKLDINTIHHFLAHDSYWARHIPRETVERAIKNSLNFGVYHGNSQVGYARIISDYATIAYLGDVFILPEHRGQALSKWLMESIKSHPQLQGLRRWILLTADAHELYKAYGWTALATPDRWMECHNPKVYQG</sequence>
<evidence type="ECO:0000313" key="3">
    <source>
        <dbReference type="Proteomes" id="UP001168552"/>
    </source>
</evidence>
<evidence type="ECO:0000313" key="2">
    <source>
        <dbReference type="EMBL" id="MDN4165867.1"/>
    </source>
</evidence>
<dbReference type="PANTHER" id="PTHR43233">
    <property type="entry name" value="FAMILY N-ACETYLTRANSFERASE, PUTATIVE (AFU_ORTHOLOGUE AFUA_6G03350)-RELATED"/>
    <property type="match status" value="1"/>
</dbReference>
<dbReference type="CDD" id="cd04301">
    <property type="entry name" value="NAT_SF"/>
    <property type="match status" value="1"/>
</dbReference>
<evidence type="ECO:0000259" key="1">
    <source>
        <dbReference type="PROSITE" id="PS51186"/>
    </source>
</evidence>